<comment type="caution">
    <text evidence="19">The sequence shown here is derived from an EMBL/GenBank/DDBJ whole genome shotgun (WGS) entry which is preliminary data.</text>
</comment>
<gene>
    <name evidence="19" type="ORF">HMPREF1313_0569</name>
</gene>
<proteinExistence type="inferred from homology"/>
<reference evidence="19 20" key="1">
    <citation type="journal article" date="2013" name="Genome Announc.">
        <title>Draft Genome Sequences of Two Pairs of Human Intestinal Bifidobacterium longum subsp. longum Strains, 44B and 1-6B and 35B and 2-2B, Consecutively Isolated from Two Children after a 5-Year Time Period.</title>
        <authorList>
            <person name="Shkoporov A.N."/>
            <person name="Efimov B.A."/>
            <person name="Khokhlova E.V."/>
            <person name="Chaplin A.V."/>
            <person name="Kafarskaya L.I."/>
            <person name="Durkin A.S."/>
            <person name="McCorrison J."/>
            <person name="Torralba M."/>
            <person name="Gillis M."/>
            <person name="Sutton G."/>
            <person name="Weibel D.B."/>
            <person name="Nelson K.E."/>
            <person name="Smeianov V.V."/>
        </authorList>
    </citation>
    <scope>NUCLEOTIDE SEQUENCE [LARGE SCALE GENOMIC DNA]</scope>
    <source>
        <strain evidence="19 20">1-6B</strain>
    </source>
</reference>
<dbReference type="Gene3D" id="3.30.300.10">
    <property type="match status" value="3"/>
</dbReference>
<keyword evidence="8 14" id="KW-0479">Metal-binding</keyword>
<comment type="cofactor">
    <cofactor evidence="1">
        <name>Mg(2+)</name>
        <dbReference type="ChEBI" id="CHEBI:18420"/>
    </cofactor>
</comment>
<dbReference type="GO" id="GO:0006730">
    <property type="term" value="P:one-carbon metabolic process"/>
    <property type="evidence" value="ECO:0007669"/>
    <property type="project" value="UniProtKB-KW"/>
</dbReference>
<comment type="subcellular location">
    <subcellularLocation>
        <location evidence="14">Cytoplasm</location>
    </subcellularLocation>
</comment>
<dbReference type="Proteomes" id="UP000006410">
    <property type="component" value="Unassembled WGS sequence"/>
</dbReference>
<dbReference type="PROSITE" id="PS00377">
    <property type="entry name" value="ADOMET_SYNTHASE_2"/>
    <property type="match status" value="1"/>
</dbReference>
<comment type="similarity">
    <text evidence="4 15">Belongs to the AdoMet synthase family.</text>
</comment>
<dbReference type="RefSeq" id="WP_007055642.1">
    <property type="nucleotide sequence ID" value="NZ_AJTF01000080.1"/>
</dbReference>
<evidence type="ECO:0000256" key="3">
    <source>
        <dbReference type="ARBA" id="ARBA00005224"/>
    </source>
</evidence>
<evidence type="ECO:0000256" key="9">
    <source>
        <dbReference type="ARBA" id="ARBA00022741"/>
    </source>
</evidence>
<feature type="domain" description="S-adenosylmethionine synthetase C-terminal" evidence="18">
    <location>
        <begin position="252"/>
        <end position="290"/>
    </location>
</feature>
<dbReference type="FunFam" id="3.30.300.10:FF:000003">
    <property type="entry name" value="S-adenosylmethionine synthase"/>
    <property type="match status" value="1"/>
</dbReference>
<feature type="domain" description="S-adenosylmethionine synthetase N-terminal" evidence="16">
    <location>
        <begin position="7"/>
        <end position="103"/>
    </location>
</feature>
<evidence type="ECO:0000313" key="20">
    <source>
        <dbReference type="Proteomes" id="UP000006410"/>
    </source>
</evidence>
<dbReference type="SUPFAM" id="SSF55973">
    <property type="entry name" value="S-adenosylmethionine synthetase"/>
    <property type="match status" value="3"/>
</dbReference>
<dbReference type="EMBL" id="AJTF01000080">
    <property type="protein sequence ID" value="EIJ25794.1"/>
    <property type="molecule type" value="Genomic_DNA"/>
</dbReference>
<dbReference type="InterPro" id="IPR022636">
    <property type="entry name" value="S-AdoMet_synthetase_sfam"/>
</dbReference>
<evidence type="ECO:0000256" key="2">
    <source>
        <dbReference type="ARBA" id="ARBA00001958"/>
    </source>
</evidence>
<accession>A0AA87IFP3</accession>
<dbReference type="Pfam" id="PF02773">
    <property type="entry name" value="S-AdoMet_synt_C"/>
    <property type="match status" value="1"/>
</dbReference>
<dbReference type="PANTHER" id="PTHR11964">
    <property type="entry name" value="S-ADENOSYLMETHIONINE SYNTHETASE"/>
    <property type="match status" value="1"/>
</dbReference>
<keyword evidence="12 14" id="KW-0630">Potassium</keyword>
<evidence type="ECO:0000256" key="7">
    <source>
        <dbReference type="ARBA" id="ARBA00022679"/>
    </source>
</evidence>
<protein>
    <recommendedName>
        <fullName evidence="5 13">Methionine adenosyltransferase</fullName>
        <ecNumber evidence="5 13">2.5.1.6</ecNumber>
    </recommendedName>
</protein>
<keyword evidence="9" id="KW-0547">Nucleotide-binding</keyword>
<dbReference type="InterPro" id="IPR022631">
    <property type="entry name" value="ADOMET_SYNTHASE_CS"/>
</dbReference>
<evidence type="ECO:0000256" key="1">
    <source>
        <dbReference type="ARBA" id="ARBA00001946"/>
    </source>
</evidence>
<dbReference type="GO" id="GO:0006556">
    <property type="term" value="P:S-adenosylmethionine biosynthetic process"/>
    <property type="evidence" value="ECO:0007669"/>
    <property type="project" value="UniProtKB-UniRule"/>
</dbReference>
<dbReference type="InterPro" id="IPR022629">
    <property type="entry name" value="S-AdoMet_synt_central"/>
</dbReference>
<dbReference type="NCBIfam" id="TIGR01034">
    <property type="entry name" value="metK"/>
    <property type="match status" value="1"/>
</dbReference>
<dbReference type="GO" id="GO:0046872">
    <property type="term" value="F:metal ion binding"/>
    <property type="evidence" value="ECO:0007669"/>
    <property type="project" value="UniProtKB-KW"/>
</dbReference>
<sequence>MTEEHRLISAESVTEGHPDKVCDQISDAILDDLLAQDSSSHVAVETSAATGVFLIFGEVTSKGYCDVQSKVRETLRNIGYTSSEVGLDADSCGVVVAITEQSAEINQGVARLTGDQETAASREERYEAQGAGDQGVMFGYATDETPTLMPLPIYLAHRLAFRLTEVRKSGEVPHLRPDGKTQVTIEYDDNDKPVRLDTVLISTQHDPEVTQDWLAVELKKHVIDPVLDEVLGSKVPHDNYRQLVNPTGSFILGGPAADAGLTGRKIIVDTYGGAAHHGGGAFSGKDPSKV</sequence>
<feature type="non-terminal residue" evidence="19">
    <location>
        <position position="290"/>
    </location>
</feature>
<dbReference type="GO" id="GO:0004478">
    <property type="term" value="F:methionine adenosyltransferase activity"/>
    <property type="evidence" value="ECO:0007669"/>
    <property type="project" value="UniProtKB-UniRule"/>
</dbReference>
<evidence type="ECO:0000256" key="4">
    <source>
        <dbReference type="ARBA" id="ARBA00009685"/>
    </source>
</evidence>
<evidence type="ECO:0000256" key="14">
    <source>
        <dbReference type="RuleBase" id="RU000542"/>
    </source>
</evidence>
<dbReference type="EC" id="2.5.1.6" evidence="5 13"/>
<dbReference type="CDD" id="cd18079">
    <property type="entry name" value="S-AdoMet_synt"/>
    <property type="match status" value="1"/>
</dbReference>
<dbReference type="GO" id="GO:0005737">
    <property type="term" value="C:cytoplasm"/>
    <property type="evidence" value="ECO:0007669"/>
    <property type="project" value="UniProtKB-SubCell"/>
</dbReference>
<name>A0AA87IFP3_BIFLL</name>
<comment type="subunit">
    <text evidence="14">Homotetramer.</text>
</comment>
<evidence type="ECO:0000256" key="15">
    <source>
        <dbReference type="RuleBase" id="RU004462"/>
    </source>
</evidence>
<evidence type="ECO:0000256" key="10">
    <source>
        <dbReference type="ARBA" id="ARBA00022840"/>
    </source>
</evidence>
<comment type="cofactor">
    <cofactor evidence="2">
        <name>K(+)</name>
        <dbReference type="ChEBI" id="CHEBI:29103"/>
    </cofactor>
</comment>
<evidence type="ECO:0000256" key="12">
    <source>
        <dbReference type="ARBA" id="ARBA00022958"/>
    </source>
</evidence>
<evidence type="ECO:0000256" key="8">
    <source>
        <dbReference type="ARBA" id="ARBA00022723"/>
    </source>
</evidence>
<organism evidence="19 20">
    <name type="scientific">Bifidobacterium longum subsp. longum 1-6B</name>
    <dbReference type="NCBI Taxonomy" id="1161744"/>
    <lineage>
        <taxon>Bacteria</taxon>
        <taxon>Bacillati</taxon>
        <taxon>Actinomycetota</taxon>
        <taxon>Actinomycetes</taxon>
        <taxon>Bifidobacteriales</taxon>
        <taxon>Bifidobacteriaceae</taxon>
        <taxon>Bifidobacterium</taxon>
    </lineage>
</organism>
<evidence type="ECO:0000259" key="18">
    <source>
        <dbReference type="Pfam" id="PF02773"/>
    </source>
</evidence>
<evidence type="ECO:0000256" key="5">
    <source>
        <dbReference type="ARBA" id="ARBA00012828"/>
    </source>
</evidence>
<keyword evidence="6" id="KW-0554">One-carbon metabolism</keyword>
<evidence type="ECO:0000259" key="16">
    <source>
        <dbReference type="Pfam" id="PF00438"/>
    </source>
</evidence>
<evidence type="ECO:0000256" key="13">
    <source>
        <dbReference type="NCBIfam" id="TIGR01034"/>
    </source>
</evidence>
<evidence type="ECO:0000256" key="6">
    <source>
        <dbReference type="ARBA" id="ARBA00022563"/>
    </source>
</evidence>
<dbReference type="Pfam" id="PF00438">
    <property type="entry name" value="S-AdoMet_synt_N"/>
    <property type="match status" value="1"/>
</dbReference>
<evidence type="ECO:0000256" key="11">
    <source>
        <dbReference type="ARBA" id="ARBA00022842"/>
    </source>
</evidence>
<dbReference type="InterPro" id="IPR002133">
    <property type="entry name" value="S-AdoMet_synthetase"/>
</dbReference>
<dbReference type="PROSITE" id="PS00376">
    <property type="entry name" value="ADOMET_SYNTHASE_1"/>
    <property type="match status" value="1"/>
</dbReference>
<dbReference type="GO" id="GO:0005524">
    <property type="term" value="F:ATP binding"/>
    <property type="evidence" value="ECO:0007669"/>
    <property type="project" value="UniProtKB-KW"/>
</dbReference>
<keyword evidence="11 14" id="KW-0460">Magnesium</keyword>
<dbReference type="AlphaFoldDB" id="A0AA87IFP3"/>
<evidence type="ECO:0000313" key="19">
    <source>
        <dbReference type="EMBL" id="EIJ25794.1"/>
    </source>
</evidence>
<evidence type="ECO:0000259" key="17">
    <source>
        <dbReference type="Pfam" id="PF02772"/>
    </source>
</evidence>
<dbReference type="InterPro" id="IPR022630">
    <property type="entry name" value="S-AdoMet_synt_C"/>
</dbReference>
<keyword evidence="10" id="KW-0067">ATP-binding</keyword>
<dbReference type="InterPro" id="IPR022628">
    <property type="entry name" value="S-AdoMet_synt_N"/>
</dbReference>
<comment type="pathway">
    <text evidence="3">Amino-acid biosynthesis; S-adenosyl-L-methionine biosynthesis; S-adenosyl-L-methionine from L-methionine: step 1/1.</text>
</comment>
<dbReference type="Pfam" id="PF02772">
    <property type="entry name" value="S-AdoMet_synt_M"/>
    <property type="match status" value="1"/>
</dbReference>
<keyword evidence="7 19" id="KW-0808">Transferase</keyword>
<feature type="domain" description="S-adenosylmethionine synthetase central" evidence="17">
    <location>
        <begin position="129"/>
        <end position="250"/>
    </location>
</feature>